<dbReference type="AlphaFoldDB" id="A0AAD9VLZ3"/>
<dbReference type="Proteomes" id="UP001258017">
    <property type="component" value="Unassembled WGS sequence"/>
</dbReference>
<feature type="compositionally biased region" description="Polar residues" evidence="10">
    <location>
        <begin position="348"/>
        <end position="360"/>
    </location>
</feature>
<evidence type="ECO:0000256" key="7">
    <source>
        <dbReference type="ARBA" id="ARBA00023136"/>
    </source>
</evidence>
<keyword evidence="4 11" id="KW-0812">Transmembrane</keyword>
<reference evidence="13" key="1">
    <citation type="submission" date="2021-08" db="EMBL/GenBank/DDBJ databases">
        <authorList>
            <person name="Misof B."/>
            <person name="Oliver O."/>
            <person name="Podsiadlowski L."/>
            <person name="Donath A."/>
            <person name="Peters R."/>
            <person name="Mayer C."/>
            <person name="Rust J."/>
            <person name="Gunkel S."/>
            <person name="Lesny P."/>
            <person name="Martin S."/>
            <person name="Oeyen J.P."/>
            <person name="Petersen M."/>
            <person name="Panagiotis P."/>
            <person name="Wilbrandt J."/>
            <person name="Tanja T."/>
        </authorList>
    </citation>
    <scope>NUCLEOTIDE SEQUENCE</scope>
    <source>
        <strain evidence="13">GBR_01_08_01A</strain>
        <tissue evidence="13">Thorax + abdomen</tissue>
    </source>
</reference>
<dbReference type="InterPro" id="IPR017452">
    <property type="entry name" value="GPCR_Rhodpsn_7TM"/>
</dbReference>
<evidence type="ECO:0000256" key="4">
    <source>
        <dbReference type="ARBA" id="ARBA00022692"/>
    </source>
</evidence>
<feature type="transmembrane region" description="Helical" evidence="11">
    <location>
        <begin position="62"/>
        <end position="83"/>
    </location>
</feature>
<name>A0AAD9VLZ3_9HYME</name>
<dbReference type="PRINTS" id="PR00237">
    <property type="entry name" value="GPCRRHODOPSN"/>
</dbReference>
<feature type="region of interest" description="Disordered" evidence="10">
    <location>
        <begin position="348"/>
        <end position="370"/>
    </location>
</feature>
<keyword evidence="9" id="KW-0807">Transducer</keyword>
<keyword evidence="7 11" id="KW-0472">Membrane</keyword>
<feature type="transmembrane region" description="Helical" evidence="11">
    <location>
        <begin position="28"/>
        <end position="50"/>
    </location>
</feature>
<comment type="subcellular location">
    <subcellularLocation>
        <location evidence="1">Cell membrane</location>
        <topology evidence="1">Multi-pass membrane protein</topology>
    </subcellularLocation>
</comment>
<dbReference type="EMBL" id="JAIFRP010000080">
    <property type="protein sequence ID" value="KAK2579706.1"/>
    <property type="molecule type" value="Genomic_DNA"/>
</dbReference>
<evidence type="ECO:0000256" key="1">
    <source>
        <dbReference type="ARBA" id="ARBA00004651"/>
    </source>
</evidence>
<keyword evidence="14" id="KW-1185">Reference proteome</keyword>
<dbReference type="Pfam" id="PF00001">
    <property type="entry name" value="7tm_1"/>
    <property type="match status" value="1"/>
</dbReference>
<accession>A0AAD9VLZ3</accession>
<reference evidence="13" key="2">
    <citation type="journal article" date="2023" name="Commun. Biol.">
        <title>Intrasexual cuticular hydrocarbon dimorphism in a wasp sheds light on hydrocarbon biosynthesis genes in Hymenoptera.</title>
        <authorList>
            <person name="Moris V.C."/>
            <person name="Podsiadlowski L."/>
            <person name="Martin S."/>
            <person name="Oeyen J.P."/>
            <person name="Donath A."/>
            <person name="Petersen M."/>
            <person name="Wilbrandt J."/>
            <person name="Misof B."/>
            <person name="Liedtke D."/>
            <person name="Thamm M."/>
            <person name="Scheiner R."/>
            <person name="Schmitt T."/>
            <person name="Niehuis O."/>
        </authorList>
    </citation>
    <scope>NUCLEOTIDE SEQUENCE</scope>
    <source>
        <strain evidence="13">GBR_01_08_01A</strain>
    </source>
</reference>
<protein>
    <recommendedName>
        <fullName evidence="12">G-protein coupled receptors family 1 profile domain-containing protein</fullName>
    </recommendedName>
</protein>
<keyword evidence="6" id="KW-0297">G-protein coupled receptor</keyword>
<dbReference type="InterPro" id="IPR000276">
    <property type="entry name" value="GPCR_Rhodpsn"/>
</dbReference>
<dbReference type="Gene3D" id="1.20.1070.10">
    <property type="entry name" value="Rhodopsin 7-helix transmembrane proteins"/>
    <property type="match status" value="2"/>
</dbReference>
<evidence type="ECO:0000256" key="8">
    <source>
        <dbReference type="ARBA" id="ARBA00023170"/>
    </source>
</evidence>
<feature type="transmembrane region" description="Helical" evidence="11">
    <location>
        <begin position="726"/>
        <end position="745"/>
    </location>
</feature>
<dbReference type="PANTHER" id="PTHR22752">
    <property type="entry name" value="G PROTEIN-COUPLED RECEPTOR"/>
    <property type="match status" value="1"/>
</dbReference>
<keyword evidence="3" id="KW-1003">Cell membrane</keyword>
<keyword evidence="8" id="KW-0675">Receptor</keyword>
<dbReference type="CDD" id="cd00637">
    <property type="entry name" value="7tm_classA_rhodopsin-like"/>
    <property type="match status" value="2"/>
</dbReference>
<evidence type="ECO:0000259" key="12">
    <source>
        <dbReference type="PROSITE" id="PS50262"/>
    </source>
</evidence>
<dbReference type="PROSITE" id="PS50262">
    <property type="entry name" value="G_PROTEIN_RECEP_F1_2"/>
    <property type="match status" value="1"/>
</dbReference>
<keyword evidence="5 11" id="KW-1133">Transmembrane helix</keyword>
<evidence type="ECO:0000256" key="3">
    <source>
        <dbReference type="ARBA" id="ARBA00022475"/>
    </source>
</evidence>
<evidence type="ECO:0000313" key="14">
    <source>
        <dbReference type="Proteomes" id="UP001258017"/>
    </source>
</evidence>
<evidence type="ECO:0000256" key="6">
    <source>
        <dbReference type="ARBA" id="ARBA00023040"/>
    </source>
</evidence>
<feature type="transmembrane region" description="Helical" evidence="11">
    <location>
        <begin position="260"/>
        <end position="282"/>
    </location>
</feature>
<gene>
    <name evidence="13" type="ORF">KPH14_011053</name>
</gene>
<dbReference type="PANTHER" id="PTHR22752:SF1">
    <property type="entry name" value="G-PROTEIN COUPLED RECEPTOR 176"/>
    <property type="match status" value="1"/>
</dbReference>
<feature type="transmembrane region" description="Helical" evidence="11">
    <location>
        <begin position="146"/>
        <end position="166"/>
    </location>
</feature>
<organism evidence="13 14">
    <name type="scientific">Odynerus spinipes</name>
    <dbReference type="NCBI Taxonomy" id="1348599"/>
    <lineage>
        <taxon>Eukaryota</taxon>
        <taxon>Metazoa</taxon>
        <taxon>Ecdysozoa</taxon>
        <taxon>Arthropoda</taxon>
        <taxon>Hexapoda</taxon>
        <taxon>Insecta</taxon>
        <taxon>Pterygota</taxon>
        <taxon>Neoptera</taxon>
        <taxon>Endopterygota</taxon>
        <taxon>Hymenoptera</taxon>
        <taxon>Apocrita</taxon>
        <taxon>Aculeata</taxon>
        <taxon>Vespoidea</taxon>
        <taxon>Vespidae</taxon>
        <taxon>Eumeninae</taxon>
        <taxon>Odynerus</taxon>
    </lineage>
</organism>
<evidence type="ECO:0000313" key="13">
    <source>
        <dbReference type="EMBL" id="KAK2579706.1"/>
    </source>
</evidence>
<sequence>MDGDAADIVEGTVADLGDLERWWKDPGIAVWSFILFGCFLLNATLFLAFLIRPGLRTISNRFVMNLTVSNLLISALLNPLLIMDASPSSKTSSSPLSAESVCAISEGATALMTTSSVLSVFLIAIDQYFAVVDPLRYRARVDKLKSGILIVSVWLVSSVFALLAFLNPNPRSLWLSCNLERLSTSVVDQTENTSTNSRIDSSFSIFENETAGLETFSSSNNKSGLIETFDIEERIEFVENSTIFLEVDAFVDNSNTYGMIYALVHSLFAYLLPFACVCWIYVKIYSAAHRNSERTRRTGSRPILSSASFCEDPRSQQQLQQQHQQLQQQADNLGDDFRRIPKISSLSSIDETSETTQPAGSQVPRRRSFSSASEILPSNLPCCEVAGEATSSSGAVVFTLGAETIEDPNDEENERNESNEAKLPVVSTLKAEFLEKNEPSTWPYDDLVKSRFLDRADQRVKSSHDLMYEQMLMRESTRGSWFTDSATGLPDLVDCSDSDSEGEVTSERFRPMIDVVVDDCARSEQNPMYLSPYSAAYETASNRNEGKNKVEVNVTSYVGQSSRVDERSDLGGGNIESELNEFERSKKRQRYDGLPSDFEITEVIVESCEVFDVQGTDRTTEIALTGASTETSACLLTPIVTITPAPNKSSLHRVASVRSTSSYINSLKYRISNGSLFRYREETRAARISALVIVMGLICWSPYEILLLLKNLPPYNDQRIAHEYDVTALCFLVLAAYVSPLLFGYRSKRVKRELRKFFCFKKELSYKNNRSLMAKKVLKRRHSSTFSHLEMDNRYNIFNCVYGRNRWPKEKVQFVQVPDTALVVETCRSSFSSGASTQISSTSTDDC</sequence>
<comment type="similarity">
    <text evidence="2">Belongs to the G-protein coupled receptor 1 family.</text>
</comment>
<dbReference type="GO" id="GO:0005886">
    <property type="term" value="C:plasma membrane"/>
    <property type="evidence" value="ECO:0007669"/>
    <property type="project" value="UniProtKB-SubCell"/>
</dbReference>
<evidence type="ECO:0000256" key="9">
    <source>
        <dbReference type="ARBA" id="ARBA00023224"/>
    </source>
</evidence>
<comment type="caution">
    <text evidence="13">The sequence shown here is derived from an EMBL/GenBank/DDBJ whole genome shotgun (WGS) entry which is preliminary data.</text>
</comment>
<dbReference type="GO" id="GO:0004930">
    <property type="term" value="F:G protein-coupled receptor activity"/>
    <property type="evidence" value="ECO:0007669"/>
    <property type="project" value="UniProtKB-KW"/>
</dbReference>
<evidence type="ECO:0000256" key="11">
    <source>
        <dbReference type="SAM" id="Phobius"/>
    </source>
</evidence>
<proteinExistence type="inferred from homology"/>
<evidence type="ECO:0000256" key="5">
    <source>
        <dbReference type="ARBA" id="ARBA00022989"/>
    </source>
</evidence>
<evidence type="ECO:0000256" key="2">
    <source>
        <dbReference type="ARBA" id="ARBA00010663"/>
    </source>
</evidence>
<dbReference type="SUPFAM" id="SSF81321">
    <property type="entry name" value="Family A G protein-coupled receptor-like"/>
    <property type="match status" value="1"/>
</dbReference>
<evidence type="ECO:0000256" key="10">
    <source>
        <dbReference type="SAM" id="MobiDB-lite"/>
    </source>
</evidence>
<feature type="transmembrane region" description="Helical" evidence="11">
    <location>
        <begin position="688"/>
        <end position="706"/>
    </location>
</feature>
<feature type="transmembrane region" description="Helical" evidence="11">
    <location>
        <begin position="103"/>
        <end position="125"/>
    </location>
</feature>
<feature type="domain" description="G-protein coupled receptors family 1 profile" evidence="12">
    <location>
        <begin position="41"/>
        <end position="743"/>
    </location>
</feature>